<keyword evidence="5 7" id="KW-1133">Transmembrane helix</keyword>
<dbReference type="GO" id="GO:0097020">
    <property type="term" value="F:COPII receptor activity"/>
    <property type="evidence" value="ECO:0007669"/>
    <property type="project" value="InterPro"/>
</dbReference>
<feature type="transmembrane region" description="Helical" evidence="7">
    <location>
        <begin position="6"/>
        <end position="32"/>
    </location>
</feature>
<dbReference type="GO" id="GO:0005789">
    <property type="term" value="C:endoplasmic reticulum membrane"/>
    <property type="evidence" value="ECO:0007669"/>
    <property type="project" value="TreeGrafter"/>
</dbReference>
<dbReference type="GO" id="GO:0030134">
    <property type="term" value="C:COPII-coated ER to Golgi transport vesicle"/>
    <property type="evidence" value="ECO:0007669"/>
    <property type="project" value="TreeGrafter"/>
</dbReference>
<dbReference type="PANTHER" id="PTHR13144">
    <property type="entry name" value="TEX261 PROTEIN"/>
    <property type="match status" value="1"/>
</dbReference>
<feature type="transmembrane region" description="Helical" evidence="7">
    <location>
        <begin position="93"/>
        <end position="111"/>
    </location>
</feature>
<evidence type="ECO:0000313" key="8">
    <source>
        <dbReference type="EMBL" id="CRK92124.1"/>
    </source>
</evidence>
<accession>A0A1J1HXR0</accession>
<dbReference type="GO" id="GO:0000139">
    <property type="term" value="C:Golgi membrane"/>
    <property type="evidence" value="ECO:0007669"/>
    <property type="project" value="TreeGrafter"/>
</dbReference>
<reference evidence="8 9" key="1">
    <citation type="submission" date="2015-04" db="EMBL/GenBank/DDBJ databases">
        <authorList>
            <person name="Syromyatnikov M.Y."/>
            <person name="Popov V.N."/>
        </authorList>
    </citation>
    <scope>NUCLEOTIDE SEQUENCE [LARGE SCALE GENOMIC DNA]</scope>
</reference>
<organism evidence="8 9">
    <name type="scientific">Clunio marinus</name>
    <dbReference type="NCBI Taxonomy" id="568069"/>
    <lineage>
        <taxon>Eukaryota</taxon>
        <taxon>Metazoa</taxon>
        <taxon>Ecdysozoa</taxon>
        <taxon>Arthropoda</taxon>
        <taxon>Hexapoda</taxon>
        <taxon>Insecta</taxon>
        <taxon>Pterygota</taxon>
        <taxon>Neoptera</taxon>
        <taxon>Endopterygota</taxon>
        <taxon>Diptera</taxon>
        <taxon>Nematocera</taxon>
        <taxon>Chironomoidea</taxon>
        <taxon>Chironomidae</taxon>
        <taxon>Clunio</taxon>
    </lineage>
</organism>
<feature type="transmembrane region" description="Helical" evidence="7">
    <location>
        <begin position="68"/>
        <end position="86"/>
    </location>
</feature>
<keyword evidence="9" id="KW-1185">Reference proteome</keyword>
<evidence type="ECO:0000256" key="2">
    <source>
        <dbReference type="ARBA" id="ARBA00008096"/>
    </source>
</evidence>
<evidence type="ECO:0000313" key="9">
    <source>
        <dbReference type="Proteomes" id="UP000183832"/>
    </source>
</evidence>
<proteinExistence type="inferred from homology"/>
<dbReference type="InterPro" id="IPR007277">
    <property type="entry name" value="Svp26/Tex261"/>
</dbReference>
<feature type="transmembrane region" description="Helical" evidence="7">
    <location>
        <begin position="44"/>
        <end position="62"/>
    </location>
</feature>
<comment type="similarity">
    <text evidence="2">Belongs to the SVP26 family.</text>
</comment>
<keyword evidence="6 7" id="KW-0472">Membrane</keyword>
<evidence type="ECO:0000256" key="6">
    <source>
        <dbReference type="ARBA" id="ARBA00023136"/>
    </source>
</evidence>
<feature type="transmembrane region" description="Helical" evidence="7">
    <location>
        <begin position="126"/>
        <end position="145"/>
    </location>
</feature>
<evidence type="ECO:0000256" key="1">
    <source>
        <dbReference type="ARBA" id="ARBA00004141"/>
    </source>
</evidence>
<gene>
    <name evidence="8" type="primary">putative Protein TEX261</name>
    <name evidence="8" type="ORF">CLUMA_CG005743</name>
</gene>
<dbReference type="Proteomes" id="UP000183832">
    <property type="component" value="Unassembled WGS sequence"/>
</dbReference>
<dbReference type="EMBL" id="CVRI01000024">
    <property type="protein sequence ID" value="CRK92124.1"/>
    <property type="molecule type" value="Genomic_DNA"/>
</dbReference>
<comment type="subcellular location">
    <subcellularLocation>
        <location evidence="1">Membrane</location>
        <topology evidence="1">Multi-pass membrane protein</topology>
    </subcellularLocation>
</comment>
<dbReference type="OrthoDB" id="28257at2759"/>
<dbReference type="GO" id="GO:0006888">
    <property type="term" value="P:endoplasmic reticulum to Golgi vesicle-mediated transport"/>
    <property type="evidence" value="ECO:0007669"/>
    <property type="project" value="InterPro"/>
</dbReference>
<keyword evidence="4 7" id="KW-0812">Transmembrane</keyword>
<evidence type="ECO:0000256" key="7">
    <source>
        <dbReference type="SAM" id="Phobius"/>
    </source>
</evidence>
<protein>
    <recommendedName>
        <fullName evidence="3">Protein TEX261</fullName>
    </recommendedName>
</protein>
<evidence type="ECO:0000256" key="5">
    <source>
        <dbReference type="ARBA" id="ARBA00022989"/>
    </source>
</evidence>
<evidence type="ECO:0000256" key="4">
    <source>
        <dbReference type="ARBA" id="ARBA00022692"/>
    </source>
</evidence>
<dbReference type="Pfam" id="PF04148">
    <property type="entry name" value="Erv26"/>
    <property type="match status" value="1"/>
</dbReference>
<dbReference type="AlphaFoldDB" id="A0A1J1HXR0"/>
<evidence type="ECO:0000256" key="3">
    <source>
        <dbReference type="ARBA" id="ARBA00017877"/>
    </source>
</evidence>
<dbReference type="PANTHER" id="PTHR13144:SF0">
    <property type="entry name" value="PROTEIN TEX261"/>
    <property type="match status" value="1"/>
</dbReference>
<sequence length="198" mass="22834">MGFALYLLSYVSILVHICFVTISFAAGLYYISEIVEEYTEKAKKAIKLITIVTIVIYLLLIISEEFTWTLIICGVLAHFIHLAILRNFPNIKILSIEFWSAVILLLLNHYLAYKHFQEVYYSLSEILGYFTLCLWLVPFSLFVSLSANDQVLPSYQEVPSNDNDVVTNYFSSRKRQNLLNFFKSAKSSVLPTRSKKSF</sequence>
<name>A0A1J1HXR0_9DIPT</name>